<dbReference type="TCDB" id="9.B.153.1.1">
    <property type="family name" value="the putative beta-barrel porin/alpha amylase or phenol_meta-deg (bbp/aa) family"/>
</dbReference>
<dbReference type="KEGG" id="rba:RB356"/>
<evidence type="ECO:0000313" key="1">
    <source>
        <dbReference type="EMBL" id="CAD71531.1"/>
    </source>
</evidence>
<dbReference type="EMBL" id="BX294133">
    <property type="protein sequence ID" value="CAD71531.1"/>
    <property type="molecule type" value="Genomic_DNA"/>
</dbReference>
<evidence type="ECO:0000313" key="2">
    <source>
        <dbReference type="Proteomes" id="UP000001025"/>
    </source>
</evidence>
<name>Q7UYW0_RHOBA</name>
<sequence>MILPIQANIPIVPRMFDMRLCFTATAVLFAFTCTVVHADHPSRKGLADKHAPAGIMGDHLHQKGEWMVEYKYMVMSMEDNRIGETTVSDQDAIGPAGAPAGIVVDGIQTNAGATPTQMTMEMHMAHIMYGASDDVTLYTMLMMPALTMDHIRGDGNPAGRGGEFTTHNSGFGDTALGALLRLYSTDSQDLLFNLGCSVPTGDIYRETTAPTGGLMSQPLPYPMRLGSGTFNARPGVTWKYFREWWSGGVQFQTDLPIGRNYRGYSVSDEFRLNSWTSVLLTDNWSVSLRGEHLWRTDYDGSDSSANNLVISTNVEEFRGGYWYNLGIGTQLMAHGHYFNVEFVPTIAQDLDGIQLETDYSVIASWSKAW</sequence>
<evidence type="ECO:0008006" key="3">
    <source>
        <dbReference type="Google" id="ProtNLM"/>
    </source>
</evidence>
<dbReference type="eggNOG" id="COG4313">
    <property type="taxonomic scope" value="Bacteria"/>
</dbReference>
<keyword evidence="2" id="KW-1185">Reference proteome</keyword>
<protein>
    <recommendedName>
        <fullName evidence="3">Transporter</fullName>
    </recommendedName>
</protein>
<dbReference type="Proteomes" id="UP000001025">
    <property type="component" value="Chromosome"/>
</dbReference>
<dbReference type="OrthoDB" id="5450709at2"/>
<dbReference type="EnsemblBacteria" id="CAD71531">
    <property type="protein sequence ID" value="CAD71531"/>
    <property type="gene ID" value="RB356"/>
</dbReference>
<organism evidence="1 2">
    <name type="scientific">Rhodopirellula baltica (strain DSM 10527 / NCIMB 13988 / SH1)</name>
    <dbReference type="NCBI Taxonomy" id="243090"/>
    <lineage>
        <taxon>Bacteria</taxon>
        <taxon>Pseudomonadati</taxon>
        <taxon>Planctomycetota</taxon>
        <taxon>Planctomycetia</taxon>
        <taxon>Pirellulales</taxon>
        <taxon>Pirellulaceae</taxon>
        <taxon>Rhodopirellula</taxon>
    </lineage>
</organism>
<gene>
    <name evidence="1" type="ordered locus">RB356</name>
</gene>
<reference evidence="1 2" key="1">
    <citation type="journal article" date="2003" name="Proc. Natl. Acad. Sci. U.S.A.">
        <title>Complete genome sequence of the marine planctomycete Pirellula sp. strain 1.</title>
        <authorList>
            <person name="Gloeckner F.O."/>
            <person name="Kube M."/>
            <person name="Bauer M."/>
            <person name="Teeling H."/>
            <person name="Lombardot T."/>
            <person name="Ludwig W."/>
            <person name="Gade D."/>
            <person name="Beck A."/>
            <person name="Borzym K."/>
            <person name="Heitmann K."/>
            <person name="Rabus R."/>
            <person name="Schlesner H."/>
            <person name="Amann R."/>
            <person name="Reinhardt R."/>
        </authorList>
    </citation>
    <scope>NUCLEOTIDE SEQUENCE [LARGE SCALE GENOMIC DNA]</scope>
    <source>
        <strain evidence="2">DSM 10527 / NCIMB 13988 / SH1</strain>
    </source>
</reference>
<dbReference type="InterPro" id="IPR025737">
    <property type="entry name" value="FApF"/>
</dbReference>
<dbReference type="AlphaFoldDB" id="Q7UYW0"/>
<accession>Q7UYW0</accession>
<dbReference type="Pfam" id="PF13557">
    <property type="entry name" value="Phenol_MetA_deg"/>
    <property type="match status" value="1"/>
</dbReference>
<proteinExistence type="predicted"/>
<dbReference type="InParanoid" id="Q7UYW0"/>
<dbReference type="PATRIC" id="fig|243090.15.peg.177"/>
<dbReference type="STRING" id="243090.RB356"/>
<dbReference type="HOGENOM" id="CLU_049139_0_0_0"/>